<evidence type="ECO:0000313" key="1">
    <source>
        <dbReference type="EMBL" id="AZI53888.1"/>
    </source>
</evidence>
<dbReference type="RefSeq" id="WP_124985383.1">
    <property type="nucleotide sequence ID" value="NZ_CP034160.1"/>
</dbReference>
<evidence type="ECO:0000313" key="2">
    <source>
        <dbReference type="EMBL" id="AZI55693.1"/>
    </source>
</evidence>
<dbReference type="KEGG" id="eva:EIB75_10710"/>
<reference evidence="3" key="1">
    <citation type="submission" date="2018-11" db="EMBL/GenBank/DDBJ databases">
        <title>Proposal to divide the Flavobacteriaceae and reorganize its genera based on Amino Acid Identity values calculated from whole genome sequences.</title>
        <authorList>
            <person name="Nicholson A.C."/>
            <person name="Gulvik C.A."/>
            <person name="Whitney A.M."/>
            <person name="Sheth M."/>
            <person name="Batra D."/>
            <person name="Pryor J."/>
            <person name="Bernardet J.-F."/>
            <person name="Hugo C."/>
            <person name="Kampfer P."/>
            <person name="Newman J.D."/>
            <person name="McQuiston J.R."/>
        </authorList>
    </citation>
    <scope>NUCLEOTIDE SEQUENCE [LARGE SCALE GENOMIC DNA]</scope>
    <source>
        <strain evidence="3">H6466</strain>
    </source>
</reference>
<dbReference type="AlphaFoldDB" id="A0A3G8Z9I4"/>
<sequence>MAVTAQSIGRKRNLLHRYKLVMEEFNRHDCRYIPITVIHRDFIYPKFGISRDTLYRILNTPIDEELEKVTLPSLFD</sequence>
<name>A0A3G8Z9I4_9FLAO</name>
<accession>A0A3G8Z9I4</accession>
<dbReference type="Proteomes" id="UP000272316">
    <property type="component" value="Chromosome"/>
</dbReference>
<organism evidence="1 3">
    <name type="scientific">Epilithonimonas vandammei</name>
    <dbReference type="NCBI Taxonomy" id="2487072"/>
    <lineage>
        <taxon>Bacteria</taxon>
        <taxon>Pseudomonadati</taxon>
        <taxon>Bacteroidota</taxon>
        <taxon>Flavobacteriia</taxon>
        <taxon>Flavobacteriales</taxon>
        <taxon>Weeksellaceae</taxon>
        <taxon>Chryseobacterium group</taxon>
        <taxon>Epilithonimonas</taxon>
    </lineage>
</organism>
<evidence type="ECO:0000313" key="3">
    <source>
        <dbReference type="Proteomes" id="UP000272316"/>
    </source>
</evidence>
<gene>
    <name evidence="1" type="ORF">EIB75_00840</name>
    <name evidence="2" type="ORF">EIB75_10710</name>
</gene>
<proteinExistence type="predicted"/>
<dbReference type="EMBL" id="CP034160">
    <property type="protein sequence ID" value="AZI55693.1"/>
    <property type="molecule type" value="Genomic_DNA"/>
</dbReference>
<dbReference type="EMBL" id="CP034160">
    <property type="protein sequence ID" value="AZI53888.1"/>
    <property type="molecule type" value="Genomic_DNA"/>
</dbReference>
<protein>
    <submittedName>
        <fullName evidence="1">Uncharacterized protein</fullName>
    </submittedName>
</protein>
<dbReference type="KEGG" id="eva:EIB75_00840"/>
<reference evidence="1" key="2">
    <citation type="submission" date="2018-11" db="EMBL/GenBank/DDBJ databases">
        <title>Proposal to divide the Flavobacteriaceae and reorganize its genera based on Amino Acid Identity values calculated from whole genome sequences.</title>
        <authorList>
            <person name="Nicholson A.C."/>
            <person name="Gulvik C.A."/>
            <person name="Whitney A.M."/>
            <person name="Humrighouse B.W."/>
            <person name="Bell M."/>
            <person name="Holmes B."/>
            <person name="Steigerwalt A."/>
            <person name="Villarma A."/>
            <person name="Sheth M."/>
            <person name="Batra D."/>
            <person name="Pryor J."/>
            <person name="Bernardet J.-F."/>
            <person name="Hugo C."/>
            <person name="Kampfer P."/>
            <person name="Newman J."/>
            <person name="Mcquiston J.R."/>
        </authorList>
    </citation>
    <scope>NUCLEOTIDE SEQUENCE [LARGE SCALE GENOMIC DNA]</scope>
    <source>
        <strain evidence="1">H6466</strain>
    </source>
</reference>